<organism evidence="1 2">
    <name type="scientific">Zygosaccharomyces rouxii</name>
    <dbReference type="NCBI Taxonomy" id="4956"/>
    <lineage>
        <taxon>Eukaryota</taxon>
        <taxon>Fungi</taxon>
        <taxon>Dikarya</taxon>
        <taxon>Ascomycota</taxon>
        <taxon>Saccharomycotina</taxon>
        <taxon>Saccharomycetes</taxon>
        <taxon>Saccharomycetales</taxon>
        <taxon>Saccharomycetaceae</taxon>
        <taxon>Zygosaccharomyces</taxon>
    </lineage>
</organism>
<sequence>MLQDRLLIALQSASCFLNQNDLFTLAQVSRQLHDGFAIKELYRFIHITRDSVLRNELWYLDGGKSYLSGYRAMKKTEDQNDLFLYDRIERLSNSSHLQFIERLVVDADLFADREFCLPILKKLLDRLISLNKLKKLEVRDPDLFQEYYSRILRLSSLNGITIADTEPITSLGTVSKLSKLKWILQNSEAELGSLDSSTRQSLSHHLQEAEFVADEVKFCSLNIFQYLQREGIRLHALKSLKLNYTHNVDGYNGSFMEDPINIINSVVDVGNLEKLELGISCEHDDCDCMDAFMDELAPKLTSLRELSLIEKTSTEAASHEMKERWDIVIGRFIIRLPSVDKNLKSLSIRHATPLNGLSENSLPGNYMRRRTLYETVLPKLSSLQRLIAPNILQCLSAYEYLMCDLLWNGCECQSCQRILPIFDQYLMNHQYYLTNEGRYTDVIPTVFFAYAGDFLMRRFSNQTDWDLDLLSVAPMEIFWNLHGYEDLRDFEDYECFFDETTSPPLALVISHFFNGYMDHLVQFLPSLKTVVLSGIYYTVDNSCSYKCVYE</sequence>
<comment type="caution">
    <text evidence="1">The sequence shown here is derived from an EMBL/GenBank/DDBJ whole genome shotgun (WGS) entry which is preliminary data.</text>
</comment>
<proteinExistence type="predicted"/>
<protein>
    <submittedName>
        <fullName evidence="1">Uncharacterized protein</fullName>
    </submittedName>
</protein>
<name>A0A1Q3AK32_ZYGRO</name>
<evidence type="ECO:0000313" key="2">
    <source>
        <dbReference type="Proteomes" id="UP000187013"/>
    </source>
</evidence>
<dbReference type="Proteomes" id="UP000187013">
    <property type="component" value="Unassembled WGS sequence"/>
</dbReference>
<reference evidence="1 2" key="1">
    <citation type="submission" date="2016-08" db="EMBL/GenBank/DDBJ databases">
        <title>Draft genome sequence of allopolyploid Zygosaccharomyces rouxii.</title>
        <authorList>
            <person name="Watanabe J."/>
            <person name="Uehara K."/>
            <person name="Mogi Y."/>
            <person name="Tsukioka Y."/>
        </authorList>
    </citation>
    <scope>NUCLEOTIDE SEQUENCE [LARGE SCALE GENOMIC DNA]</scope>
    <source>
        <strain evidence="1 2">NBRC 110957</strain>
    </source>
</reference>
<dbReference type="OrthoDB" id="3976101at2759"/>
<evidence type="ECO:0000313" key="1">
    <source>
        <dbReference type="EMBL" id="GAV55932.1"/>
    </source>
</evidence>
<dbReference type="EMBL" id="BDGX01000052">
    <property type="protein sequence ID" value="GAV55932.1"/>
    <property type="molecule type" value="Genomic_DNA"/>
</dbReference>
<dbReference type="AlphaFoldDB" id="A0A1Q3AK32"/>
<accession>A0A1Q3AK32</accession>
<gene>
    <name evidence="1" type="ORF">ZYGR_0AZ01040</name>
</gene>